<organism evidence="2 3">
    <name type="scientific">Aspergillus cristatus</name>
    <name type="common">Chinese Fuzhuan brick tea-fermentation fungus</name>
    <name type="synonym">Eurotium cristatum</name>
    <dbReference type="NCBI Taxonomy" id="573508"/>
    <lineage>
        <taxon>Eukaryota</taxon>
        <taxon>Fungi</taxon>
        <taxon>Dikarya</taxon>
        <taxon>Ascomycota</taxon>
        <taxon>Pezizomycotina</taxon>
        <taxon>Eurotiomycetes</taxon>
        <taxon>Eurotiomycetidae</taxon>
        <taxon>Eurotiales</taxon>
        <taxon>Aspergillaceae</taxon>
        <taxon>Aspergillus</taxon>
        <taxon>Aspergillus subgen. Aspergillus</taxon>
    </lineage>
</organism>
<dbReference type="InterPro" id="IPR038883">
    <property type="entry name" value="AN11006-like"/>
</dbReference>
<proteinExistence type="predicted"/>
<protein>
    <recommendedName>
        <fullName evidence="4">F-box domain-containing protein</fullName>
    </recommendedName>
</protein>
<accession>A0A1E3BD32</accession>
<comment type="caution">
    <text evidence="2">The sequence shown here is derived from an EMBL/GenBank/DDBJ whole genome shotgun (WGS) entry which is preliminary data.</text>
</comment>
<reference evidence="2 3" key="1">
    <citation type="journal article" date="2016" name="BMC Genomics">
        <title>Comparative genomic and transcriptomic analyses of the Fuzhuan brick tea-fermentation fungus Aspergillus cristatus.</title>
        <authorList>
            <person name="Ge Y."/>
            <person name="Wang Y."/>
            <person name="Liu Y."/>
            <person name="Tan Y."/>
            <person name="Ren X."/>
            <person name="Zhang X."/>
            <person name="Hyde K.D."/>
            <person name="Liu Y."/>
            <person name="Liu Z."/>
        </authorList>
    </citation>
    <scope>NUCLEOTIDE SEQUENCE [LARGE SCALE GENOMIC DNA]</scope>
    <source>
        <strain evidence="2 3">GZAAS20.1005</strain>
    </source>
</reference>
<dbReference type="Proteomes" id="UP000094569">
    <property type="component" value="Unassembled WGS sequence"/>
</dbReference>
<dbReference type="VEuPathDB" id="FungiDB:SI65_05500"/>
<evidence type="ECO:0008006" key="4">
    <source>
        <dbReference type="Google" id="ProtNLM"/>
    </source>
</evidence>
<dbReference type="PANTHER" id="PTHR42085:SF2">
    <property type="entry name" value="F-BOX DOMAIN-CONTAINING PROTEIN"/>
    <property type="match status" value="1"/>
</dbReference>
<sequence length="288" mass="33508">MLSITKTMEDLTLQDPLHGPYPDFDWGPSRGVDGEEEEEEEEEIESREPRQPFRFLDLPSELRLRIYSFVLFATTRRRWLQQTRTTGSVGASSKNPPTAPLSERLPLFLVSKQVHLEASDYFYSIQTFRVFPIQDYSKMPTIRSLPPLYRPSISNIELILGSSWTKPPKSWIVNNGLGLEDMHRVRTLKVFIECDPSHPVFEGFRISKGFYTDFAGDLLRKILERLPNLKHVEFDGYPSVRRHGALMMRLLQETKVAKKQIVWGPERQWRHDKESESEGEEEQVVEVS</sequence>
<feature type="region of interest" description="Disordered" evidence="1">
    <location>
        <begin position="1"/>
        <end position="50"/>
    </location>
</feature>
<feature type="compositionally biased region" description="Acidic residues" evidence="1">
    <location>
        <begin position="277"/>
        <end position="288"/>
    </location>
</feature>
<evidence type="ECO:0000313" key="3">
    <source>
        <dbReference type="Proteomes" id="UP000094569"/>
    </source>
</evidence>
<evidence type="ECO:0000256" key="1">
    <source>
        <dbReference type="SAM" id="MobiDB-lite"/>
    </source>
</evidence>
<dbReference type="PANTHER" id="PTHR42085">
    <property type="entry name" value="F-BOX DOMAIN-CONTAINING PROTEIN"/>
    <property type="match status" value="1"/>
</dbReference>
<gene>
    <name evidence="2" type="ORF">SI65_05500</name>
</gene>
<evidence type="ECO:0000313" key="2">
    <source>
        <dbReference type="EMBL" id="ODM18883.1"/>
    </source>
</evidence>
<dbReference type="EMBL" id="JXNT01000005">
    <property type="protein sequence ID" value="ODM18883.1"/>
    <property type="molecule type" value="Genomic_DNA"/>
</dbReference>
<feature type="region of interest" description="Disordered" evidence="1">
    <location>
        <begin position="268"/>
        <end position="288"/>
    </location>
</feature>
<name>A0A1E3BD32_ASPCR</name>
<dbReference type="AlphaFoldDB" id="A0A1E3BD32"/>
<feature type="compositionally biased region" description="Acidic residues" evidence="1">
    <location>
        <begin position="34"/>
        <end position="45"/>
    </location>
</feature>
<keyword evidence="3" id="KW-1185">Reference proteome</keyword>
<dbReference type="OrthoDB" id="5372935at2759"/>